<dbReference type="SUPFAM" id="SSF48008">
    <property type="entry name" value="GntR ligand-binding domain-like"/>
    <property type="match status" value="1"/>
</dbReference>
<keyword evidence="2 6" id="KW-0238">DNA-binding</keyword>
<dbReference type="InterPro" id="IPR008920">
    <property type="entry name" value="TF_FadR/GntR_C"/>
</dbReference>
<dbReference type="InterPro" id="IPR000524">
    <property type="entry name" value="Tscrpt_reg_HTH_GntR"/>
</dbReference>
<feature type="region of interest" description="Disordered" evidence="4">
    <location>
        <begin position="1"/>
        <end position="21"/>
    </location>
</feature>
<evidence type="ECO:0000256" key="3">
    <source>
        <dbReference type="ARBA" id="ARBA00023163"/>
    </source>
</evidence>
<dbReference type="SUPFAM" id="SSF46785">
    <property type="entry name" value="Winged helix' DNA-binding domain"/>
    <property type="match status" value="1"/>
</dbReference>
<dbReference type="Gene3D" id="1.10.10.10">
    <property type="entry name" value="Winged helix-like DNA-binding domain superfamily/Winged helix DNA-binding domain"/>
    <property type="match status" value="1"/>
</dbReference>
<sequence length="225" mass="25166">MQARAPVEAADPAEARPGGHDGVYQSIRERILSMVGTIEEPVHLREEDVAQELSVSRTPVREALKRLGQEGLISLQPRRGAVLMPVTLKEYTDWLKLRAELESFIASEAALNASKHDVDHLRSIFAPFNENNLDERVDEYAAANVAFHAYLMRLANNLVLEKIWNSFGHGQMLRSKTIQRLNRAHDSLREHLAIIDAIDARNAELASQLAKAHVLGLLGQVNKSR</sequence>
<feature type="domain" description="HTH gntR-type" evidence="5">
    <location>
        <begin position="17"/>
        <end position="86"/>
    </location>
</feature>
<reference evidence="6 7" key="1">
    <citation type="submission" date="2024-06" db="EMBL/GenBank/DDBJ databases">
        <title>Sorghum-associated microbial communities from plants grown in Nebraska, USA.</title>
        <authorList>
            <person name="Schachtman D."/>
        </authorList>
    </citation>
    <scope>NUCLEOTIDE SEQUENCE [LARGE SCALE GENOMIC DNA]</scope>
    <source>
        <strain evidence="6 7">2709</strain>
    </source>
</reference>
<evidence type="ECO:0000259" key="5">
    <source>
        <dbReference type="PROSITE" id="PS50949"/>
    </source>
</evidence>
<gene>
    <name evidence="6" type="ORF">ABIE13_001649</name>
</gene>
<keyword evidence="1" id="KW-0805">Transcription regulation</keyword>
<evidence type="ECO:0000313" key="6">
    <source>
        <dbReference type="EMBL" id="MET4576540.1"/>
    </source>
</evidence>
<dbReference type="Proteomes" id="UP001549320">
    <property type="component" value="Unassembled WGS sequence"/>
</dbReference>
<dbReference type="PRINTS" id="PR00035">
    <property type="entry name" value="HTHGNTR"/>
</dbReference>
<protein>
    <submittedName>
        <fullName evidence="6">DNA-binding GntR family transcriptional regulator</fullName>
    </submittedName>
</protein>
<dbReference type="SMART" id="SM00345">
    <property type="entry name" value="HTH_GNTR"/>
    <property type="match status" value="1"/>
</dbReference>
<name>A0ABV2Q791_9BURK</name>
<dbReference type="Gene3D" id="1.20.120.530">
    <property type="entry name" value="GntR ligand-binding domain-like"/>
    <property type="match status" value="1"/>
</dbReference>
<dbReference type="InterPro" id="IPR036390">
    <property type="entry name" value="WH_DNA-bd_sf"/>
</dbReference>
<dbReference type="Pfam" id="PF07729">
    <property type="entry name" value="FCD"/>
    <property type="match status" value="1"/>
</dbReference>
<dbReference type="InterPro" id="IPR011711">
    <property type="entry name" value="GntR_C"/>
</dbReference>
<dbReference type="PANTHER" id="PTHR43537">
    <property type="entry name" value="TRANSCRIPTIONAL REGULATOR, GNTR FAMILY"/>
    <property type="match status" value="1"/>
</dbReference>
<comment type="caution">
    <text evidence="6">The sequence shown here is derived from an EMBL/GenBank/DDBJ whole genome shotgun (WGS) entry which is preliminary data.</text>
</comment>
<dbReference type="InterPro" id="IPR012318">
    <property type="entry name" value="HTH_CRP"/>
</dbReference>
<evidence type="ECO:0000256" key="1">
    <source>
        <dbReference type="ARBA" id="ARBA00023015"/>
    </source>
</evidence>
<dbReference type="SMART" id="SM00895">
    <property type="entry name" value="FCD"/>
    <property type="match status" value="1"/>
</dbReference>
<proteinExistence type="predicted"/>
<organism evidence="6 7">
    <name type="scientific">Ottowia thiooxydans</name>
    <dbReference type="NCBI Taxonomy" id="219182"/>
    <lineage>
        <taxon>Bacteria</taxon>
        <taxon>Pseudomonadati</taxon>
        <taxon>Pseudomonadota</taxon>
        <taxon>Betaproteobacteria</taxon>
        <taxon>Burkholderiales</taxon>
        <taxon>Comamonadaceae</taxon>
        <taxon>Ottowia</taxon>
    </lineage>
</organism>
<accession>A0ABV2Q791</accession>
<keyword evidence="7" id="KW-1185">Reference proteome</keyword>
<dbReference type="RefSeq" id="WP_354442616.1">
    <property type="nucleotide sequence ID" value="NZ_JBEPSH010000003.1"/>
</dbReference>
<dbReference type="GO" id="GO:0003677">
    <property type="term" value="F:DNA binding"/>
    <property type="evidence" value="ECO:0007669"/>
    <property type="project" value="UniProtKB-KW"/>
</dbReference>
<evidence type="ECO:0000256" key="4">
    <source>
        <dbReference type="SAM" id="MobiDB-lite"/>
    </source>
</evidence>
<dbReference type="PROSITE" id="PS50949">
    <property type="entry name" value="HTH_GNTR"/>
    <property type="match status" value="1"/>
</dbReference>
<dbReference type="SMART" id="SM00419">
    <property type="entry name" value="HTH_CRP"/>
    <property type="match status" value="1"/>
</dbReference>
<evidence type="ECO:0000256" key="2">
    <source>
        <dbReference type="ARBA" id="ARBA00023125"/>
    </source>
</evidence>
<dbReference type="InterPro" id="IPR036388">
    <property type="entry name" value="WH-like_DNA-bd_sf"/>
</dbReference>
<dbReference type="PANTHER" id="PTHR43537:SF49">
    <property type="entry name" value="TRANSCRIPTIONAL REGULATORY PROTEIN"/>
    <property type="match status" value="1"/>
</dbReference>
<keyword evidence="3" id="KW-0804">Transcription</keyword>
<evidence type="ECO:0000313" key="7">
    <source>
        <dbReference type="Proteomes" id="UP001549320"/>
    </source>
</evidence>
<dbReference type="Pfam" id="PF00392">
    <property type="entry name" value="GntR"/>
    <property type="match status" value="1"/>
</dbReference>
<dbReference type="EMBL" id="JBEPSH010000003">
    <property type="protein sequence ID" value="MET4576540.1"/>
    <property type="molecule type" value="Genomic_DNA"/>
</dbReference>